<keyword evidence="6" id="KW-1185">Reference proteome</keyword>
<keyword evidence="1" id="KW-0547">Nucleotide-binding</keyword>
<dbReference type="CDD" id="cd04859">
    <property type="entry name" value="Prim_Pol"/>
    <property type="match status" value="1"/>
</dbReference>
<feature type="domain" description="SF3 helicase" evidence="4">
    <location>
        <begin position="456"/>
        <end position="614"/>
    </location>
</feature>
<evidence type="ECO:0000256" key="2">
    <source>
        <dbReference type="ARBA" id="ARBA00022801"/>
    </source>
</evidence>
<dbReference type="Pfam" id="PF19263">
    <property type="entry name" value="DUF5906"/>
    <property type="match status" value="1"/>
</dbReference>
<organism evidence="5 6">
    <name type="scientific">Amycolatopsis nalaikhensis</name>
    <dbReference type="NCBI Taxonomy" id="715472"/>
    <lineage>
        <taxon>Bacteria</taxon>
        <taxon>Bacillati</taxon>
        <taxon>Actinomycetota</taxon>
        <taxon>Actinomycetes</taxon>
        <taxon>Pseudonocardiales</taxon>
        <taxon>Pseudonocardiaceae</taxon>
        <taxon>Amycolatopsis</taxon>
    </lineage>
</organism>
<reference evidence="5 6" key="1">
    <citation type="submission" date="2023-06" db="EMBL/GenBank/DDBJ databases">
        <authorList>
            <person name="Oyuntsetseg B."/>
            <person name="Kim S.B."/>
        </authorList>
    </citation>
    <scope>NUCLEOTIDE SEQUENCE [LARGE SCALE GENOMIC DNA]</scope>
    <source>
        <strain evidence="5 6">2-2</strain>
    </source>
</reference>
<dbReference type="InterPro" id="IPR051620">
    <property type="entry name" value="ORF904-like_C"/>
</dbReference>
<evidence type="ECO:0000256" key="3">
    <source>
        <dbReference type="ARBA" id="ARBA00022840"/>
    </source>
</evidence>
<proteinExistence type="predicted"/>
<dbReference type="Gene3D" id="3.40.50.300">
    <property type="entry name" value="P-loop containing nucleotide triphosphate hydrolases"/>
    <property type="match status" value="1"/>
</dbReference>
<evidence type="ECO:0000313" key="5">
    <source>
        <dbReference type="EMBL" id="WIV57436.1"/>
    </source>
</evidence>
<keyword evidence="3" id="KW-0067">ATP-binding</keyword>
<dbReference type="EMBL" id="CP127173">
    <property type="protein sequence ID" value="WIV57436.1"/>
    <property type="molecule type" value="Genomic_DNA"/>
</dbReference>
<evidence type="ECO:0000259" key="4">
    <source>
        <dbReference type="PROSITE" id="PS51206"/>
    </source>
</evidence>
<dbReference type="NCBIfam" id="TIGR01613">
    <property type="entry name" value="primase_Cterm"/>
    <property type="match status" value="1"/>
</dbReference>
<dbReference type="InterPro" id="IPR014818">
    <property type="entry name" value="Phage/plasmid_primase_P4_C"/>
</dbReference>
<dbReference type="SUPFAM" id="SSF52540">
    <property type="entry name" value="P-loop containing nucleoside triphosphate hydrolases"/>
    <property type="match status" value="1"/>
</dbReference>
<sequence>MTTTATDRTTFLDFSDAHAWAMFPINGQVRPKEWQNTKHGDYEHERLSQASGVGVVLDHSGLAVIDIDPQNGGSIEAVEERFGHLPHTFTVATPSGGTHLYFTLPAGVEPLAKVIGKLVPGVDFLSKGCYVAAPTTVREAEGKKPAGAYDVIYDVEPVELPAAVLAAWVGVTAAKNMVPTASVLAETHPSRYADVQRWHRENVGAAAMASEGERDDTATRMIFASVSLSLGVPDHVLSVQDIKRDFAAIDGFAVKDLSGKIDRALNTVQPRTYGERIVINDRVNLDYAPSRDHLSTPEARSDAAQIDRLTNMLDGQVIHTAAGWFVWNGTFWESVESITWVLKEACKLSWSDLRLISEPSKDQVGTVNHWNRPAFWAAAETALQEEPRLKRKMSELDSHAHLLNARNGTIDLRTGVLLPHRPDDYLTRIVDTEYDPDAQFSRWDLFLREIFPNDPEMAAYLQRFLGYAITGETSVHVYPVWAGVGRNGKSVLVDAVKAVLGRYMVNVRTQALEQGGNAQETEISRLRGVRVALLSETNQGMRVDEAELKKWTGDTTLVGRELYGKAFEYERQFQIIQVTNHEPRFMSQGLALWERVRLVRFNRVFRAHEQDKTLPIVLQSDAARKAILAWMVSGSVDFYRDRALISLPGIEDSTGEYKADQNPLDDFLQSDLVGIEDGAWSSGPALYAAYKRLCDSREMSGEAVKRNTFYDLLVENGFEKKRHKTQGRGFVGISVNLDGGGSSAMRDTEQF</sequence>
<dbReference type="RefSeq" id="WP_285454706.1">
    <property type="nucleotide sequence ID" value="NZ_CP127173.1"/>
</dbReference>
<dbReference type="SMART" id="SM00885">
    <property type="entry name" value="D5_N"/>
    <property type="match status" value="1"/>
</dbReference>
<evidence type="ECO:0000256" key="1">
    <source>
        <dbReference type="ARBA" id="ARBA00022741"/>
    </source>
</evidence>
<dbReference type="PANTHER" id="PTHR35372">
    <property type="entry name" value="ATP BINDING PROTEIN-RELATED"/>
    <property type="match status" value="1"/>
</dbReference>
<dbReference type="InterPro" id="IPR015330">
    <property type="entry name" value="DNA_primase/pol_bifunc_N"/>
</dbReference>
<dbReference type="Pfam" id="PF08706">
    <property type="entry name" value="D5_N"/>
    <property type="match status" value="1"/>
</dbReference>
<evidence type="ECO:0000313" key="6">
    <source>
        <dbReference type="Proteomes" id="UP001227101"/>
    </source>
</evidence>
<protein>
    <submittedName>
        <fullName evidence="5">Phage/plasmid primase, P4 family</fullName>
    </submittedName>
</protein>
<dbReference type="InterPro" id="IPR045455">
    <property type="entry name" value="NrS-1_pol-like_helicase"/>
</dbReference>
<dbReference type="InterPro" id="IPR027417">
    <property type="entry name" value="P-loop_NTPase"/>
</dbReference>
<dbReference type="Pfam" id="PF09250">
    <property type="entry name" value="Prim-Pol"/>
    <property type="match status" value="1"/>
</dbReference>
<name>A0ABY8XPA2_9PSEU</name>
<dbReference type="SUPFAM" id="SSF56747">
    <property type="entry name" value="Prim-pol domain"/>
    <property type="match status" value="1"/>
</dbReference>
<gene>
    <name evidence="5" type="ORF">QP939_01715</name>
</gene>
<accession>A0ABY8XPA2</accession>
<dbReference type="Proteomes" id="UP001227101">
    <property type="component" value="Chromosome"/>
</dbReference>
<dbReference type="SMART" id="SM00943">
    <property type="entry name" value="Prim-Pol"/>
    <property type="match status" value="1"/>
</dbReference>
<dbReference type="InterPro" id="IPR006500">
    <property type="entry name" value="Helicase_put_C_phage/plasmid"/>
</dbReference>
<keyword evidence="2" id="KW-0378">Hydrolase</keyword>
<dbReference type="InterPro" id="IPR014015">
    <property type="entry name" value="Helicase_SF3_DNA-vir"/>
</dbReference>
<dbReference type="PANTHER" id="PTHR35372:SF2">
    <property type="entry name" value="SF3 HELICASE DOMAIN-CONTAINING PROTEIN"/>
    <property type="match status" value="1"/>
</dbReference>
<dbReference type="PROSITE" id="PS51206">
    <property type="entry name" value="SF3_HELICASE_1"/>
    <property type="match status" value="1"/>
</dbReference>